<dbReference type="GO" id="GO:0046872">
    <property type="term" value="F:metal ion binding"/>
    <property type="evidence" value="ECO:0007669"/>
    <property type="project" value="UniProtKB-KW"/>
</dbReference>
<feature type="domain" description="Pyruvate carboxyltransferase" evidence="12">
    <location>
        <begin position="1"/>
        <end position="249"/>
    </location>
</feature>
<dbReference type="PROSITE" id="PS50991">
    <property type="entry name" value="PYR_CT"/>
    <property type="match status" value="1"/>
</dbReference>
<evidence type="ECO:0000259" key="12">
    <source>
        <dbReference type="PROSITE" id="PS50991"/>
    </source>
</evidence>
<evidence type="ECO:0000256" key="3">
    <source>
        <dbReference type="ARBA" id="ARBA00012974"/>
    </source>
</evidence>
<dbReference type="Pfam" id="PF00682">
    <property type="entry name" value="HMGL-like"/>
    <property type="match status" value="1"/>
</dbReference>
<keyword evidence="6 11" id="KW-0479">Metal-binding</keyword>
<evidence type="ECO:0000256" key="7">
    <source>
        <dbReference type="ARBA" id="ARBA00022842"/>
    </source>
</evidence>
<feature type="binding site" evidence="11">
    <location>
        <position position="188"/>
    </location>
    <ligand>
        <name>Mg(2+)</name>
        <dbReference type="ChEBI" id="CHEBI:18420"/>
    </ligand>
</feature>
<feature type="binding site" evidence="11">
    <location>
        <position position="8"/>
    </location>
    <ligand>
        <name>2-oxoglutarate</name>
        <dbReference type="ChEBI" id="CHEBI:16810"/>
    </ligand>
</feature>
<dbReference type="Gene3D" id="3.20.20.70">
    <property type="entry name" value="Aldolase class I"/>
    <property type="match status" value="1"/>
</dbReference>
<feature type="binding site" evidence="11">
    <location>
        <position position="190"/>
    </location>
    <ligand>
        <name>Mg(2+)</name>
        <dbReference type="ChEBI" id="CHEBI:18420"/>
    </ligand>
</feature>
<dbReference type="Proteomes" id="UP000617544">
    <property type="component" value="Unassembled WGS sequence"/>
</dbReference>
<evidence type="ECO:0000313" key="14">
    <source>
        <dbReference type="Proteomes" id="UP000617544"/>
    </source>
</evidence>
<dbReference type="UniPathway" id="UPA00033">
    <property type="reaction ID" value="UER00028"/>
</dbReference>
<dbReference type="PANTHER" id="PTHR42880">
    <property type="entry name" value="HOMOCITRATE SYNTHASE"/>
    <property type="match status" value="1"/>
</dbReference>
<dbReference type="CDD" id="cd07940">
    <property type="entry name" value="DRE_TIM_IPMS"/>
    <property type="match status" value="1"/>
</dbReference>
<dbReference type="GeneID" id="1442571"/>
<keyword evidence="13" id="KW-0012">Acyltransferase</keyword>
<dbReference type="InterPro" id="IPR011872">
    <property type="entry name" value="Homocitrate_synth"/>
</dbReference>
<dbReference type="EC" id="2.3.3.14" evidence="3 11"/>
<gene>
    <name evidence="13" type="primary">lysS</name>
    <name evidence="13" type="ORF">HA331_02840</name>
</gene>
<dbReference type="AlphaFoldDB" id="A0A832SWD1"/>
<keyword evidence="8 11" id="KW-0457">Lysine biosynthesis</keyword>
<comment type="caution">
    <text evidence="13">The sequence shown here is derived from an EMBL/GenBank/DDBJ whole genome shotgun (WGS) entry which is preliminary data.</text>
</comment>
<evidence type="ECO:0000256" key="6">
    <source>
        <dbReference type="ARBA" id="ARBA00022723"/>
    </source>
</evidence>
<dbReference type="GO" id="GO:0019878">
    <property type="term" value="P:lysine biosynthetic process via aminoadipic acid"/>
    <property type="evidence" value="ECO:0007669"/>
    <property type="project" value="UniProtKB-UniRule"/>
</dbReference>
<feature type="binding site" evidence="11">
    <location>
        <position position="9"/>
    </location>
    <ligand>
        <name>Mg(2+)</name>
        <dbReference type="ChEBI" id="CHEBI:18420"/>
    </ligand>
</feature>
<keyword evidence="9 11" id="KW-0464">Manganese</keyword>
<feature type="active site" description="Proton acceptor" evidence="11">
    <location>
        <position position="282"/>
    </location>
</feature>
<evidence type="ECO:0000256" key="5">
    <source>
        <dbReference type="ARBA" id="ARBA00022679"/>
    </source>
</evidence>
<dbReference type="NCBIfam" id="TIGR02146">
    <property type="entry name" value="LysS_fung_arch"/>
    <property type="match status" value="1"/>
</dbReference>
<comment type="pathway">
    <text evidence="1 11">Amino-acid biosynthesis; L-lysine biosynthesis via AAA pathway; L-alpha-aminoadipate from 2-oxoglutarate: step 1/5.</text>
</comment>
<evidence type="ECO:0000256" key="8">
    <source>
        <dbReference type="ARBA" id="ARBA00023154"/>
    </source>
</evidence>
<name>A0A832SWD1_PYRHR</name>
<feature type="binding site" evidence="11">
    <location>
        <position position="162"/>
    </location>
    <ligand>
        <name>2-oxoglutarate</name>
        <dbReference type="ChEBI" id="CHEBI:16810"/>
    </ligand>
</feature>
<dbReference type="InterPro" id="IPR054691">
    <property type="entry name" value="LeuA/HCS_post-cat"/>
</dbReference>
<dbReference type="InterPro" id="IPR000891">
    <property type="entry name" value="PYR_CT"/>
</dbReference>
<keyword evidence="5 11" id="KW-0808">Transferase</keyword>
<evidence type="ECO:0000256" key="4">
    <source>
        <dbReference type="ARBA" id="ARBA00022605"/>
    </source>
</evidence>
<accession>A0A832SWD1</accession>
<evidence type="ECO:0000256" key="2">
    <source>
        <dbReference type="ARBA" id="ARBA00006361"/>
    </source>
</evidence>
<protein>
    <recommendedName>
        <fullName evidence="3 11">Homocitrate synthase</fullName>
        <shortName evidence="11">HCS</shortName>
        <ecNumber evidence="3 11">2.3.3.14</ecNumber>
    </recommendedName>
</protein>
<dbReference type="PROSITE" id="PS00816">
    <property type="entry name" value="AIPM_HOMOCIT_SYNTH_2"/>
    <property type="match status" value="1"/>
</dbReference>
<organism evidence="13 14">
    <name type="scientific">Pyrococcus horikoshii</name>
    <dbReference type="NCBI Taxonomy" id="53953"/>
    <lineage>
        <taxon>Archaea</taxon>
        <taxon>Methanobacteriati</taxon>
        <taxon>Methanobacteriota</taxon>
        <taxon>Thermococci</taxon>
        <taxon>Thermococcales</taxon>
        <taxon>Thermococcaceae</taxon>
        <taxon>Pyrococcus</taxon>
    </lineage>
</organism>
<dbReference type="GO" id="GO:0004410">
    <property type="term" value="F:homocitrate synthase activity"/>
    <property type="evidence" value="ECO:0007669"/>
    <property type="project" value="UniProtKB-UniRule"/>
</dbReference>
<comment type="similarity">
    <text evidence="2 11">Belongs to the alpha-IPM synthase/homocitrate synthase family. Homocitrate synthase LYS20/LYS21 subfamily.</text>
</comment>
<keyword evidence="4 11" id="KW-0028">Amino-acid biosynthesis</keyword>
<evidence type="ECO:0000256" key="10">
    <source>
        <dbReference type="ARBA" id="ARBA00048363"/>
    </source>
</evidence>
<dbReference type="EMBL" id="DUJN01000002">
    <property type="protein sequence ID" value="HII60690.1"/>
    <property type="molecule type" value="Genomic_DNA"/>
</dbReference>
<dbReference type="OMA" id="DWSNGMR"/>
<comment type="catalytic activity">
    <reaction evidence="10">
        <text>acetyl-CoA + 2-oxoglutarate + H2O = (2R)-homocitrate + CoA + H(+)</text>
        <dbReference type="Rhea" id="RHEA:12929"/>
        <dbReference type="ChEBI" id="CHEBI:15377"/>
        <dbReference type="ChEBI" id="CHEBI:15378"/>
        <dbReference type="ChEBI" id="CHEBI:16810"/>
        <dbReference type="ChEBI" id="CHEBI:57287"/>
        <dbReference type="ChEBI" id="CHEBI:57288"/>
        <dbReference type="ChEBI" id="CHEBI:58884"/>
        <dbReference type="EC" id="2.3.3.14"/>
    </reaction>
    <physiologicalReaction direction="left-to-right" evidence="10">
        <dbReference type="Rhea" id="RHEA:12930"/>
    </physiologicalReaction>
</comment>
<sequence length="361" mass="40858">MILDSTLREGEQTPGVNYSPEQRLRIALALDEIGVDFIEVGHPAVSKDVFIGIKLIASQDLNANLLAHSRALLEDIDYVIQADVEWVGIFFCLSNACLRKRFRMSLSQALERISKAIEYAKDHGLKVRFTPEDTTRTEWENLRRAIELAKELKVDRISVADTTGGTHPLRFYTLVKKVVNFGIPVNVHCHNDLGLALANAIMGIEGGATVVDATVNGLGERAGIVDLAQIVTVLYYHYGVKKYRLDKLYEISRMVSEITGIALQPNYPIVGENAFTHKAGLHVSAVLKDPRFYEFLPAEVFGRERTIYVDRFAGKDTIRYYLQKLGINDEEFVKVLLKRVKSSREPFTWDKFIEEVRRLKT</sequence>
<evidence type="ECO:0000256" key="9">
    <source>
        <dbReference type="ARBA" id="ARBA00023211"/>
    </source>
</evidence>
<reference evidence="13" key="1">
    <citation type="journal article" date="2020" name="bioRxiv">
        <title>A rank-normalized archaeal taxonomy based on genome phylogeny resolves widespread incomplete and uneven classifications.</title>
        <authorList>
            <person name="Rinke C."/>
            <person name="Chuvochina M."/>
            <person name="Mussig A.J."/>
            <person name="Chaumeil P.-A."/>
            <person name="Waite D.W."/>
            <person name="Whitman W.B."/>
            <person name="Parks D.H."/>
            <person name="Hugenholtz P."/>
        </authorList>
    </citation>
    <scope>NUCLEOTIDE SEQUENCE</scope>
    <source>
        <strain evidence="13">UBA8834</strain>
    </source>
</reference>
<evidence type="ECO:0000256" key="1">
    <source>
        <dbReference type="ARBA" id="ARBA00004755"/>
    </source>
</evidence>
<feature type="binding site" evidence="11">
    <location>
        <position position="128"/>
    </location>
    <ligand>
        <name>2-oxoglutarate</name>
        <dbReference type="ChEBI" id="CHEBI:16810"/>
    </ligand>
</feature>
<dbReference type="SMR" id="A0A832SWD1"/>
<comment type="cofactor">
    <cofactor evidence="11">
        <name>Mg(2+)</name>
        <dbReference type="ChEBI" id="CHEBI:18420"/>
    </cofactor>
    <cofactor evidence="11">
        <name>Mn(2+)</name>
        <dbReference type="ChEBI" id="CHEBI:29035"/>
    </cofactor>
</comment>
<dbReference type="Gene3D" id="1.10.238.260">
    <property type="match status" value="1"/>
</dbReference>
<dbReference type="InterPro" id="IPR013785">
    <property type="entry name" value="Aldolase_TIM"/>
</dbReference>
<keyword evidence="7 11" id="KW-0460">Magnesium</keyword>
<dbReference type="Pfam" id="PF22617">
    <property type="entry name" value="HCS_D2"/>
    <property type="match status" value="1"/>
</dbReference>
<dbReference type="RefSeq" id="WP_010885790.1">
    <property type="nucleotide sequence ID" value="NZ_DUJN01000002.1"/>
</dbReference>
<dbReference type="SUPFAM" id="SSF51569">
    <property type="entry name" value="Aldolase"/>
    <property type="match status" value="1"/>
</dbReference>
<evidence type="ECO:0000256" key="11">
    <source>
        <dbReference type="HAMAP-Rule" id="MF_02222"/>
    </source>
</evidence>
<evidence type="ECO:0000313" key="13">
    <source>
        <dbReference type="EMBL" id="HII60690.1"/>
    </source>
</evidence>
<comment type="function">
    <text evidence="11">Catalyzes the aldol-type condensation of 2-oxoglutarate with acetyl-CoA to yield homocitrate. Carries out the first step of the alpha-aminoadipate (AAA) lysine biosynthesis pathway.</text>
</comment>
<feature type="binding site" evidence="11">
    <location>
        <position position="68"/>
    </location>
    <ligand>
        <name>2-oxoglutarate</name>
        <dbReference type="ChEBI" id="CHEBI:16810"/>
    </ligand>
</feature>
<dbReference type="InterPro" id="IPR002034">
    <property type="entry name" value="AIPM/Hcit_synth_CS"/>
</dbReference>
<proteinExistence type="inferred from homology"/>
<dbReference type="PANTHER" id="PTHR42880:SF1">
    <property type="entry name" value="ISOPROPYLMALATE_HOMOCITRATE_CITRAMALATE SYNTHASE FAMILY PROTEIN"/>
    <property type="match status" value="1"/>
</dbReference>
<dbReference type="HAMAP" id="MF_02222">
    <property type="entry name" value="Homocitr_synth_fung_arch"/>
    <property type="match status" value="1"/>
</dbReference>